<evidence type="ECO:0000313" key="1">
    <source>
        <dbReference type="EMBL" id="KAJ2798856.1"/>
    </source>
</evidence>
<comment type="caution">
    <text evidence="1">The sequence shown here is derived from an EMBL/GenBank/DDBJ whole genome shotgun (WGS) entry which is preliminary data.</text>
</comment>
<organism evidence="1 2">
    <name type="scientific">Coemansia furcata</name>
    <dbReference type="NCBI Taxonomy" id="417177"/>
    <lineage>
        <taxon>Eukaryota</taxon>
        <taxon>Fungi</taxon>
        <taxon>Fungi incertae sedis</taxon>
        <taxon>Zoopagomycota</taxon>
        <taxon>Kickxellomycotina</taxon>
        <taxon>Kickxellomycetes</taxon>
        <taxon>Kickxellales</taxon>
        <taxon>Kickxellaceae</taxon>
        <taxon>Coemansia</taxon>
    </lineage>
</organism>
<reference evidence="1" key="1">
    <citation type="submission" date="2022-07" db="EMBL/GenBank/DDBJ databases">
        <title>Phylogenomic reconstructions and comparative analyses of Kickxellomycotina fungi.</title>
        <authorList>
            <person name="Reynolds N.K."/>
            <person name="Stajich J.E."/>
            <person name="Barry K."/>
            <person name="Grigoriev I.V."/>
            <person name="Crous P."/>
            <person name="Smith M.E."/>
        </authorList>
    </citation>
    <scope>NUCLEOTIDE SEQUENCE</scope>
    <source>
        <strain evidence="1">CBS 102833</strain>
    </source>
</reference>
<proteinExistence type="predicted"/>
<dbReference type="EMBL" id="JANBUP010002824">
    <property type="protein sequence ID" value="KAJ2798856.1"/>
    <property type="molecule type" value="Genomic_DNA"/>
</dbReference>
<evidence type="ECO:0000313" key="2">
    <source>
        <dbReference type="Proteomes" id="UP001140096"/>
    </source>
</evidence>
<accession>A0ACC1L1Q6</accession>
<sequence>MSEALLLPLKYYVHTLICTLSATSVKLLKDSESISCNRMGCECHVLDDSRYRIVFPLVIILVLAAVALTFGPQTPQSPLMAESPSVSGRSSPQSPARLPDMLGIADHTGGTKSHQQPAGKLAMMKQVCIECGFPVASLYTEYGVGHIRLTQCEHCKSFADKYVEHDVVIVFIDMLLHKPQVYRHLLVNKLEFRQPFIERNVAKLGILLVLFNVYIDWFRLEEGGRLRGQEELLFGKQHSFAIQYLVILMLSAIDATALLVGILLASVIHQRSFMQVKRWATISTALIISSFGKVLMILLVIWEYNESYYPWLLDFLLFTSHSTAISVLFDIHVLWASLVVVFSAAIKQLVHFFALKISSIMFY</sequence>
<keyword evidence="2" id="KW-1185">Reference proteome</keyword>
<dbReference type="Proteomes" id="UP001140096">
    <property type="component" value="Unassembled WGS sequence"/>
</dbReference>
<name>A0ACC1L1Q6_9FUNG</name>
<gene>
    <name evidence="1" type="primary">ARV1</name>
    <name evidence="1" type="ORF">H4S07_005590</name>
</gene>
<protein>
    <submittedName>
        <fullName evidence="1">Sterol homeostasis protein</fullName>
    </submittedName>
</protein>